<accession>A0AAN7SKM0</accession>
<feature type="compositionally biased region" description="Polar residues" evidence="1">
    <location>
        <begin position="32"/>
        <end position="47"/>
    </location>
</feature>
<reference evidence="3" key="1">
    <citation type="submission" date="2023-01" db="EMBL/GenBank/DDBJ databases">
        <title>Key to firefly adult light organ development and bioluminescence: homeobox transcription factors regulate luciferase expression and transportation to peroxisome.</title>
        <authorList>
            <person name="Fu X."/>
        </authorList>
    </citation>
    <scope>NUCLEOTIDE SEQUENCE [LARGE SCALE GENOMIC DNA]</scope>
</reference>
<sequence>MKRTKFLLNLAQQNKTAHVSDAVTVRVANNTHDSTLSTPSKSFSTGDAESIKDAISSGTSGSEYIPPSESTNSSTILSTNSLVIPRLEKIIVTEEQLETKVLNYLKTLKRDPVININDSGDKDLPLNENQPISIYKKQFNIAENTILNTPEKNQEYIRKPSARERPTICPICFKDVITHFPRHLFRHHKEHKDIILLKNLKPKSKERTALIASLRKQGYFHLKNEKNVLNPVRNSNNKNVEHFVCTHCLGYYSKKLLSKHVKICKNKPDNIKNSRQNCLTTSQTFMASIISKNHEFLKNSRIKKEVFSIMRPDNISAVAKSDPLICLYGENLLNKHKRKQIRNLISNKMREMGRLLISLKSFLNDIHGLFDALKPEYFSFFILAAKDISGYDSDAKTFNSPSLALHMGTNLKMICDVASKIVIEKKKIPNIKWLNNSEKKNEIKELRKLIDHHWCTELSSLALKDLKEKQWNNPTQLPLTSELKTFYKYLNTSADHAFIKLNNSKEDIRGNYKILTECVLALTCGTKNPKLLTTTKFRKHIATTLQLMCMDDTEMEQIATFMGHTKKTHQEFYRLPQDIFQTAKVAKVLLLLEKGMGEKFKGKSINDIHLEKDIYYSSESDNEVDDSEPLSERVLRRAATSIKDNEQDKISEDIRDNKQDIIINEDIRDNEKDKIYEDIRDTNKEKENNILTTEMKSKNIKTNKKLIDKKIDLKNKKRHRWTEEEKKVVLKHFHSHIKKKIPPKKHECLNLISNHSFAFEELESEPAEVTSSEEPFLPQFNNFDMDTFLECDKNSSVFQEFNAEEVFKMVLEDQSKNKLQDHELSNSDGDTDNSPSAVVTTENEITFETASICGIVYLEFGDSALLQLMVVGGIAVRSCLLLTSPVGNFYVHSTT</sequence>
<dbReference type="AlphaFoldDB" id="A0AAN7SKM0"/>
<organism evidence="2 3">
    <name type="scientific">Aquatica leii</name>
    <dbReference type="NCBI Taxonomy" id="1421715"/>
    <lineage>
        <taxon>Eukaryota</taxon>
        <taxon>Metazoa</taxon>
        <taxon>Ecdysozoa</taxon>
        <taxon>Arthropoda</taxon>
        <taxon>Hexapoda</taxon>
        <taxon>Insecta</taxon>
        <taxon>Pterygota</taxon>
        <taxon>Neoptera</taxon>
        <taxon>Endopterygota</taxon>
        <taxon>Coleoptera</taxon>
        <taxon>Polyphaga</taxon>
        <taxon>Elateriformia</taxon>
        <taxon>Elateroidea</taxon>
        <taxon>Lampyridae</taxon>
        <taxon>Luciolinae</taxon>
        <taxon>Aquatica</taxon>
    </lineage>
</organism>
<comment type="caution">
    <text evidence="2">The sequence shown here is derived from an EMBL/GenBank/DDBJ whole genome shotgun (WGS) entry which is preliminary data.</text>
</comment>
<evidence type="ECO:0000256" key="1">
    <source>
        <dbReference type="SAM" id="MobiDB-lite"/>
    </source>
</evidence>
<name>A0AAN7SKM0_9COLE</name>
<keyword evidence="3" id="KW-1185">Reference proteome</keyword>
<evidence type="ECO:0000313" key="2">
    <source>
        <dbReference type="EMBL" id="KAK4886952.1"/>
    </source>
</evidence>
<dbReference type="PANTHER" id="PTHR33480:SF1">
    <property type="entry name" value="TYR RECOMBINASE DOMAIN-CONTAINING PROTEIN"/>
    <property type="match status" value="1"/>
</dbReference>
<feature type="region of interest" description="Disordered" evidence="1">
    <location>
        <begin position="32"/>
        <end position="72"/>
    </location>
</feature>
<evidence type="ECO:0000313" key="3">
    <source>
        <dbReference type="Proteomes" id="UP001353858"/>
    </source>
</evidence>
<gene>
    <name evidence="2" type="ORF">RN001_003223</name>
</gene>
<dbReference type="Proteomes" id="UP001353858">
    <property type="component" value="Unassembled WGS sequence"/>
</dbReference>
<protein>
    <submittedName>
        <fullName evidence="2">Uncharacterized protein</fullName>
    </submittedName>
</protein>
<proteinExistence type="predicted"/>
<dbReference type="PANTHER" id="PTHR33480">
    <property type="entry name" value="SET DOMAIN-CONTAINING PROTEIN-RELATED"/>
    <property type="match status" value="1"/>
</dbReference>
<dbReference type="EMBL" id="JARPUR010000001">
    <property type="protein sequence ID" value="KAK4886952.1"/>
    <property type="molecule type" value="Genomic_DNA"/>
</dbReference>